<gene>
    <name evidence="1" type="ORF">EU93_0600</name>
</gene>
<reference evidence="2" key="1">
    <citation type="journal article" date="2014" name="Sci. Data">
        <title>Genomes of diverse isolates of the marine cyanobacterium Prochlorococcus.</title>
        <authorList>
            <person name="Biller S."/>
            <person name="Berube P."/>
            <person name="Thompson J."/>
            <person name="Kelly L."/>
            <person name="Roggensack S."/>
            <person name="Awad L."/>
            <person name="Roache-Johnson K."/>
            <person name="Ding H."/>
            <person name="Giovannoni S.J."/>
            <person name="Moore L.R."/>
            <person name="Chisholm S.W."/>
        </authorList>
    </citation>
    <scope>NUCLEOTIDE SEQUENCE [LARGE SCALE GENOMIC DNA]</scope>
</reference>
<evidence type="ECO:0000313" key="1">
    <source>
        <dbReference type="EMBL" id="KGF92336.1"/>
    </source>
</evidence>
<organism evidence="1 2">
    <name type="scientific">Prochlorococcus marinus str. MIT 9116</name>
    <dbReference type="NCBI Taxonomy" id="167544"/>
    <lineage>
        <taxon>Bacteria</taxon>
        <taxon>Bacillati</taxon>
        <taxon>Cyanobacteriota</taxon>
        <taxon>Cyanophyceae</taxon>
        <taxon>Synechococcales</taxon>
        <taxon>Prochlorococcaceae</taxon>
        <taxon>Prochlorococcus</taxon>
    </lineage>
</organism>
<sequence>MANAKSFEWQPIGIDQYGNIKSWINLGSYKELNKDSFRLQIKLIEKNKQILGRLDINCRNKDFYLRKKKQMSQKGTWNSISIGSSVEEVAKFYCLRTSAADKWGYTDKTKYLWDSQKPTSQASHSEGSWITLYKNNSKEFRYNSSVKKYEKSILAAYYYRKNKKDSFSPYVASKSKYGWIIVSCKNNLHSVYKKFKGTNEGSWMPPQISPIGGGADSIRKAECYE</sequence>
<accession>A0A0A1ZUU0</accession>
<comment type="caution">
    <text evidence="1">The sequence shown here is derived from an EMBL/GenBank/DDBJ whole genome shotgun (WGS) entry which is preliminary data.</text>
</comment>
<protein>
    <submittedName>
        <fullName evidence="1">Uncharacterized protein</fullName>
    </submittedName>
</protein>
<dbReference type="AlphaFoldDB" id="A0A0A1ZUU0"/>
<name>A0A0A1ZUU0_PROMR</name>
<dbReference type="OrthoDB" id="9907551at2"/>
<proteinExistence type="predicted"/>
<dbReference type="Proteomes" id="UP000030491">
    <property type="component" value="Unassembled WGS sequence"/>
</dbReference>
<dbReference type="RefSeq" id="WP_158457720.1">
    <property type="nucleotide sequence ID" value="NZ_JNAJ01000008.1"/>
</dbReference>
<evidence type="ECO:0000313" key="2">
    <source>
        <dbReference type="Proteomes" id="UP000030491"/>
    </source>
</evidence>
<dbReference type="EMBL" id="JNAJ01000008">
    <property type="protein sequence ID" value="KGF92336.1"/>
    <property type="molecule type" value="Genomic_DNA"/>
</dbReference>